<dbReference type="Pfam" id="PF24716">
    <property type="entry name" value="WapI"/>
    <property type="match status" value="1"/>
</dbReference>
<reference evidence="1" key="1">
    <citation type="submission" date="2023-03" db="EMBL/GenBank/DDBJ databases">
        <title>Draft assemblies of triclosan tolerant bacteria isolated from returned activated sludge.</title>
        <authorList>
            <person name="Van Hamelsveld S."/>
        </authorList>
    </citation>
    <scope>NUCLEOTIDE SEQUENCE</scope>
    <source>
        <strain evidence="1">GW210015_S63</strain>
    </source>
</reference>
<name>A0AAW6PHD7_9PSED</name>
<evidence type="ECO:0000313" key="2">
    <source>
        <dbReference type="Proteomes" id="UP001220662"/>
    </source>
</evidence>
<dbReference type="AlphaFoldDB" id="A0AAW6PHD7"/>
<accession>A0AAW6PHD7</accession>
<dbReference type="Proteomes" id="UP001220662">
    <property type="component" value="Unassembled WGS sequence"/>
</dbReference>
<dbReference type="EMBL" id="JARJLR010000468">
    <property type="protein sequence ID" value="MDF3845564.1"/>
    <property type="molecule type" value="Genomic_DNA"/>
</dbReference>
<dbReference type="InterPro" id="IPR056510">
    <property type="entry name" value="WapI"/>
</dbReference>
<organism evidence="1 2">
    <name type="scientific">Pseudomonas citronellolis</name>
    <dbReference type="NCBI Taxonomy" id="53408"/>
    <lineage>
        <taxon>Bacteria</taxon>
        <taxon>Pseudomonadati</taxon>
        <taxon>Pseudomonadota</taxon>
        <taxon>Gammaproteobacteria</taxon>
        <taxon>Pseudomonadales</taxon>
        <taxon>Pseudomonadaceae</taxon>
        <taxon>Pseudomonas</taxon>
    </lineage>
</organism>
<dbReference type="RefSeq" id="WP_152623800.1">
    <property type="nucleotide sequence ID" value="NZ_CP113096.1"/>
</dbReference>
<comment type="caution">
    <text evidence="1">The sequence shown here is derived from an EMBL/GenBank/DDBJ whole genome shotgun (WGS) entry which is preliminary data.</text>
</comment>
<proteinExistence type="predicted"/>
<evidence type="ECO:0000313" key="1">
    <source>
        <dbReference type="EMBL" id="MDF3845564.1"/>
    </source>
</evidence>
<protein>
    <submittedName>
        <fullName evidence="1">Uncharacterized protein</fullName>
    </submittedName>
</protein>
<sequence length="146" mass="16871">MPMIKGANTYFYFDVAEYQESYSKDIYDSNWLIVKMAARVGELYWCAADACLRTFELLALKEWLQDLSCFWVSGSQLRFTEGEIGFLAGECGVIDVVLDFGFHPLGGKYRYGVDSEFVLSFKVFDGDLKRLIRDIDMLIEKFPVRH</sequence>
<gene>
    <name evidence="1" type="ORF">P3W55_27985</name>
</gene>